<feature type="transmembrane region" description="Helical" evidence="6">
    <location>
        <begin position="184"/>
        <end position="208"/>
    </location>
</feature>
<evidence type="ECO:0000313" key="7">
    <source>
        <dbReference type="EMBL" id="PMS37836.1"/>
    </source>
</evidence>
<dbReference type="EMBL" id="PNYC01000002">
    <property type="protein sequence ID" value="PMS37836.1"/>
    <property type="molecule type" value="Genomic_DNA"/>
</dbReference>
<gene>
    <name evidence="7" type="ORF">C0Z20_03140</name>
</gene>
<keyword evidence="8" id="KW-1185">Reference proteome</keyword>
<feature type="transmembrane region" description="Helical" evidence="6">
    <location>
        <begin position="145"/>
        <end position="164"/>
    </location>
</feature>
<sequence>MQPVRSEAGKAGETGRAWRFARYAAGLGPVAGLLALCVLGTLLNRDFATVDNLMNVLTRTSFIGIIAVGMTFVIISGGIDLSVGSMAALIAGTMIWTMNGLATGALGHLLPPLAIVLVGIFLALVLGAAFGCAHGLLITKGRIEPFIVTLGTLGIFRAVLTWLADGGALTLDNSLADLYGPVYYASLLGVPVPVWVFLAVAAGGALILQRTAFGRHVQAIGSNEQVARYAAIRVDTVKIVTYALLGVCVGVATVLYVPRLGSATPTTGLLWELEAIASVVVGGTALKGGEGRVLGTVVGAVLLSVIANILNLTSIISVYLNAAVQGIVIIVVACLQRGRR</sequence>
<evidence type="ECO:0000256" key="3">
    <source>
        <dbReference type="ARBA" id="ARBA00022692"/>
    </source>
</evidence>
<evidence type="ECO:0000256" key="1">
    <source>
        <dbReference type="ARBA" id="ARBA00004651"/>
    </source>
</evidence>
<dbReference type="AlphaFoldDB" id="A0A2N7X7U3"/>
<organism evidence="7 8">
    <name type="scientific">Trinickia symbiotica</name>
    <dbReference type="NCBI Taxonomy" id="863227"/>
    <lineage>
        <taxon>Bacteria</taxon>
        <taxon>Pseudomonadati</taxon>
        <taxon>Pseudomonadota</taxon>
        <taxon>Betaproteobacteria</taxon>
        <taxon>Burkholderiales</taxon>
        <taxon>Burkholderiaceae</taxon>
        <taxon>Trinickia</taxon>
    </lineage>
</organism>
<evidence type="ECO:0000256" key="2">
    <source>
        <dbReference type="ARBA" id="ARBA00022475"/>
    </source>
</evidence>
<keyword evidence="3 6" id="KW-0812">Transmembrane</keyword>
<feature type="transmembrane region" description="Helical" evidence="6">
    <location>
        <begin position="62"/>
        <end position="79"/>
    </location>
</feature>
<feature type="transmembrane region" description="Helical" evidence="6">
    <location>
        <begin position="239"/>
        <end position="257"/>
    </location>
</feature>
<feature type="transmembrane region" description="Helical" evidence="6">
    <location>
        <begin position="316"/>
        <end position="335"/>
    </location>
</feature>
<dbReference type="STRING" id="863227.GCA_000373005_00513"/>
<dbReference type="GO" id="GO:0022857">
    <property type="term" value="F:transmembrane transporter activity"/>
    <property type="evidence" value="ECO:0007669"/>
    <property type="project" value="InterPro"/>
</dbReference>
<dbReference type="InterPro" id="IPR001851">
    <property type="entry name" value="ABC_transp_permease"/>
</dbReference>
<comment type="subcellular location">
    <subcellularLocation>
        <location evidence="1">Cell membrane</location>
        <topology evidence="1">Multi-pass membrane protein</topology>
    </subcellularLocation>
</comment>
<accession>A0A2N7X7U3</accession>
<evidence type="ECO:0000256" key="5">
    <source>
        <dbReference type="ARBA" id="ARBA00023136"/>
    </source>
</evidence>
<dbReference type="PANTHER" id="PTHR32196">
    <property type="entry name" value="ABC TRANSPORTER PERMEASE PROTEIN YPHD-RELATED-RELATED"/>
    <property type="match status" value="1"/>
</dbReference>
<keyword evidence="4 6" id="KW-1133">Transmembrane helix</keyword>
<keyword evidence="5 6" id="KW-0472">Membrane</keyword>
<dbReference type="Proteomes" id="UP000235777">
    <property type="component" value="Unassembled WGS sequence"/>
</dbReference>
<dbReference type="RefSeq" id="WP_018439022.1">
    <property type="nucleotide sequence ID" value="NZ_KB890164.1"/>
</dbReference>
<keyword evidence="2" id="KW-1003">Cell membrane</keyword>
<dbReference type="GO" id="GO:0005886">
    <property type="term" value="C:plasma membrane"/>
    <property type="evidence" value="ECO:0007669"/>
    <property type="project" value="UniProtKB-SubCell"/>
</dbReference>
<evidence type="ECO:0000256" key="4">
    <source>
        <dbReference type="ARBA" id="ARBA00022989"/>
    </source>
</evidence>
<dbReference type="CDD" id="cd06579">
    <property type="entry name" value="TM_PBP1_transp_AraH_like"/>
    <property type="match status" value="1"/>
</dbReference>
<feature type="transmembrane region" description="Helical" evidence="6">
    <location>
        <begin position="20"/>
        <end position="42"/>
    </location>
</feature>
<proteinExistence type="predicted"/>
<reference evidence="7 8" key="1">
    <citation type="submission" date="2018-01" db="EMBL/GenBank/DDBJ databases">
        <title>Whole genome analyses suggest that Burkholderia sensu lato contains two further novel genera in the rhizoxinica-symbiotica group Mycetohabitans gen. nov., and Trinickia gen. nov.: implications for the evolution of diazotrophy and nodulation in the Burkholderiaceae.</title>
        <authorList>
            <person name="Estrada-de los Santos P."/>
            <person name="Palmer M."/>
            <person name="Chavez-Ramirez B."/>
            <person name="Beukes C."/>
            <person name="Steenkamp E.T."/>
            <person name="Hirsch A.M."/>
            <person name="Manyaka P."/>
            <person name="Maluk M."/>
            <person name="Lafos M."/>
            <person name="Crook M."/>
            <person name="Gross E."/>
            <person name="Simon M.F."/>
            <person name="Bueno dos Reis Junior F."/>
            <person name="Poole P.S."/>
            <person name="Venter S.N."/>
            <person name="James E.K."/>
        </authorList>
    </citation>
    <scope>NUCLEOTIDE SEQUENCE [LARGE SCALE GENOMIC DNA]</scope>
    <source>
        <strain evidence="7 8">JPY 581</strain>
    </source>
</reference>
<name>A0A2N7X7U3_9BURK</name>
<feature type="transmembrane region" description="Helical" evidence="6">
    <location>
        <begin position="86"/>
        <end position="107"/>
    </location>
</feature>
<evidence type="ECO:0000313" key="8">
    <source>
        <dbReference type="Proteomes" id="UP000235777"/>
    </source>
</evidence>
<evidence type="ECO:0000256" key="6">
    <source>
        <dbReference type="SAM" id="Phobius"/>
    </source>
</evidence>
<comment type="caution">
    <text evidence="7">The sequence shown here is derived from an EMBL/GenBank/DDBJ whole genome shotgun (WGS) entry which is preliminary data.</text>
</comment>
<feature type="transmembrane region" description="Helical" evidence="6">
    <location>
        <begin position="113"/>
        <end position="138"/>
    </location>
</feature>
<dbReference type="OrthoDB" id="9799990at2"/>
<dbReference type="Pfam" id="PF02653">
    <property type="entry name" value="BPD_transp_2"/>
    <property type="match status" value="1"/>
</dbReference>
<dbReference type="PANTHER" id="PTHR32196:SF72">
    <property type="entry name" value="RIBOSE IMPORT PERMEASE PROTEIN RBSC"/>
    <property type="match status" value="1"/>
</dbReference>
<protein>
    <submittedName>
        <fullName evidence="7">ABC transporter permease</fullName>
    </submittedName>
</protein>